<proteinExistence type="predicted"/>
<feature type="compositionally biased region" description="Acidic residues" evidence="1">
    <location>
        <begin position="1811"/>
        <end position="1836"/>
    </location>
</feature>
<feature type="region of interest" description="Disordered" evidence="1">
    <location>
        <begin position="1950"/>
        <end position="1981"/>
    </location>
</feature>
<feature type="compositionally biased region" description="Acidic residues" evidence="1">
    <location>
        <begin position="2518"/>
        <end position="2539"/>
    </location>
</feature>
<dbReference type="RefSeq" id="WP_069830244.1">
    <property type="nucleotide sequence ID" value="NZ_MDJD01000043.1"/>
</dbReference>
<dbReference type="InterPro" id="IPR001434">
    <property type="entry name" value="OmcB-like_DUF11"/>
</dbReference>
<keyword evidence="2" id="KW-0732">Signal</keyword>
<feature type="compositionally biased region" description="Acidic residues" evidence="1">
    <location>
        <begin position="1687"/>
        <end position="1696"/>
    </location>
</feature>
<feature type="domain" description="DUF11" evidence="3">
    <location>
        <begin position="3234"/>
        <end position="3350"/>
    </location>
</feature>
<feature type="region of interest" description="Disordered" evidence="1">
    <location>
        <begin position="2926"/>
        <end position="2955"/>
    </location>
</feature>
<dbReference type="InterPro" id="IPR013783">
    <property type="entry name" value="Ig-like_fold"/>
</dbReference>
<feature type="region of interest" description="Disordered" evidence="1">
    <location>
        <begin position="1806"/>
        <end position="1836"/>
    </location>
</feature>
<feature type="domain" description="DUF11" evidence="3">
    <location>
        <begin position="3503"/>
        <end position="3615"/>
    </location>
</feature>
<feature type="compositionally biased region" description="Acidic residues" evidence="1">
    <location>
        <begin position="2656"/>
        <end position="2676"/>
    </location>
</feature>
<feature type="domain" description="DUF11" evidence="3">
    <location>
        <begin position="2266"/>
        <end position="2377"/>
    </location>
</feature>
<reference evidence="4 5" key="1">
    <citation type="submission" date="2016-05" db="EMBL/GenBank/DDBJ databases">
        <title>Draft Genome Sequence of Algibacter sp. Strain SK-16 Isolated from the Surface Water of Aburatsubo Inlet.</title>
        <authorList>
            <person name="Wong S.-K."/>
            <person name="Yoshizawa S."/>
            <person name="Nakajima Y."/>
            <person name="Ogura Y."/>
            <person name="Tetsuya H."/>
            <person name="Hamasaki K."/>
        </authorList>
    </citation>
    <scope>NUCLEOTIDE SEQUENCE [LARGE SCALE GENOMIC DNA]</scope>
    <source>
        <strain evidence="4 5">SK-16</strain>
    </source>
</reference>
<feature type="domain" description="DUF11" evidence="3">
    <location>
        <begin position="3371"/>
        <end position="3483"/>
    </location>
</feature>
<feature type="region of interest" description="Disordered" evidence="1">
    <location>
        <begin position="2087"/>
        <end position="2113"/>
    </location>
</feature>
<dbReference type="PANTHER" id="PTHR34819:SF3">
    <property type="entry name" value="CELL SURFACE PROTEIN"/>
    <property type="match status" value="1"/>
</dbReference>
<dbReference type="Gene3D" id="2.60.40.10">
    <property type="entry name" value="Immunoglobulins"/>
    <property type="match status" value="17"/>
</dbReference>
<feature type="domain" description="DUF11" evidence="3">
    <location>
        <begin position="2826"/>
        <end position="2935"/>
    </location>
</feature>
<feature type="domain" description="DUF11" evidence="3">
    <location>
        <begin position="2966"/>
        <end position="3078"/>
    </location>
</feature>
<feature type="region of interest" description="Disordered" evidence="1">
    <location>
        <begin position="1675"/>
        <end position="1696"/>
    </location>
</feature>
<dbReference type="NCBIfam" id="TIGR04131">
    <property type="entry name" value="Bac_Flav_CTERM"/>
    <property type="match status" value="1"/>
</dbReference>
<feature type="region of interest" description="Disordered" evidence="1">
    <location>
        <begin position="2650"/>
        <end position="2681"/>
    </location>
</feature>
<feature type="compositionally biased region" description="Acidic residues" evidence="1">
    <location>
        <begin position="1956"/>
        <end position="1976"/>
    </location>
</feature>
<feature type="domain" description="DUF11" evidence="3">
    <location>
        <begin position="2547"/>
        <end position="2665"/>
    </location>
</feature>
<feature type="region of interest" description="Disordered" evidence="1">
    <location>
        <begin position="2787"/>
        <end position="2813"/>
    </location>
</feature>
<feature type="domain" description="DUF11" evidence="3">
    <location>
        <begin position="2408"/>
        <end position="2527"/>
    </location>
</feature>
<feature type="region of interest" description="Disordered" evidence="1">
    <location>
        <begin position="2225"/>
        <end position="2256"/>
    </location>
</feature>
<feature type="compositionally biased region" description="Acidic residues" evidence="1">
    <location>
        <begin position="3483"/>
        <end position="3494"/>
    </location>
</feature>
<feature type="compositionally biased region" description="Acidic residues" evidence="1">
    <location>
        <begin position="2930"/>
        <end position="2955"/>
    </location>
</feature>
<protein>
    <recommendedName>
        <fullName evidence="3">DUF11 domain-containing protein</fullName>
    </recommendedName>
</protein>
<feature type="domain" description="DUF11" evidence="3">
    <location>
        <begin position="1707"/>
        <end position="1817"/>
    </location>
</feature>
<feature type="domain" description="DUF11" evidence="3">
    <location>
        <begin position="2685"/>
        <end position="2796"/>
    </location>
</feature>
<feature type="compositionally biased region" description="Acidic residues" evidence="1">
    <location>
        <begin position="2372"/>
        <end position="2397"/>
    </location>
</feature>
<dbReference type="PROSITE" id="PS51257">
    <property type="entry name" value="PROKAR_LIPOPROTEIN"/>
    <property type="match status" value="1"/>
</dbReference>
<feature type="domain" description="DUF11" evidence="3">
    <location>
        <begin position="3100"/>
        <end position="3213"/>
    </location>
</feature>
<dbReference type="Proteomes" id="UP000095713">
    <property type="component" value="Unassembled WGS sequence"/>
</dbReference>
<dbReference type="Pfam" id="PF22352">
    <property type="entry name" value="K319L-like_PKD"/>
    <property type="match status" value="1"/>
</dbReference>
<feature type="compositionally biased region" description="Acidic residues" evidence="1">
    <location>
        <begin position="2230"/>
        <end position="2256"/>
    </location>
</feature>
<feature type="domain" description="DUF11" evidence="3">
    <location>
        <begin position="1431"/>
        <end position="1549"/>
    </location>
</feature>
<sequence length="3714" mass="384923">MTKFYLLKKARKVRLFAYLTTALLFGINTLTAQSCTINAGLNRTICTNDVFQLDGSTPDTYDEQPIWRQVSGPSVIISDPLIDDPIIVGFVGGNTYVFELSAVCFNGDRPTQTVSITVEPITIANAGSDFGSCPDNSGALTINANAPANPGEVGQWSIIGGNSAGVTINQPNSAISTIDLAETSAGSTTLRWTITGADYAPGQNCETSADIVVTNYGGQSPVFANDETLMNCYTVSQSTSLSASFGGNNINGQNGTWSFVTGPSNPSIANVNSNNTNVSGLIEGVYVFRWDVSGPCVSGSATATITVPPATQDVTQASISDNNQRFCDTSITQTTLVGSLPDYTNETVLWEQISGPAATIVDPTSSTTQVTGLSSSGSYLFRYTIENTVTGCSTSATMRVRYNIDPISISVNGGNDIVGACGDTSIPVPYTSLSGTRTEYSIVNGPSDSGLTFPTTYINLGGGNNGTVTINSFDVAGIYTVNFRRRRIGNLLQGCDEANDAINIHISTISPGANAGSPQQFVCGQVNGTLAGSAITLGEASVWSLISGPAGMTNAIINDRFAQTTGLTGLIPGEYVFRYTVSAGPNCPAVTSDTTITVTPVSNLPIGAGLDQTVCFNAPVQLAADPLLASQVGTWSAADPGITFSDVNDPNAIAYGFSTPDATVANGNPYILTWTVDEGPGYPDCGAEETDTIIVETLLTGSATIADAGNDICLGAGSTTIPNLSANAPGVGEIGTWTQLSGSPVTFTDINSPTTEVTGLVDGQYEFTWTIDYIVSNGCPPLSDNVEVIVANTGASISAGTDQSLCLDPVLLSFTMNATDPAPLGGVGTWNLVSGLTGFTVDDINSPTATFSNLLNGTYVFEWVISYGNCIASGTPSQVTIEVGVPSTPAAIPAGDQVVCADNTTILANPLLNPTTETGAWTLVSGPNTPVISDPGNNSISITGLTTGSYTLRWTTVSESPLCPSSSATVNLDVFAPSSAGSDQNLCEVSSVFLEATEGTTGTWSLVSINTLVPTPAEIVAHTPTQFPSNSNVANGYVIPGNVYVFDFTTDYPSCANSSSQVTITVSDGPSEDADAGTDQNICIADTNTAILTAGNVAIPGDVTSEWRLLSQPGGATVGFTTPNNSTTTDVTGLTVPGLYIVELNFEANFCTDNADIVRIEVFEAPDPVEAGPDQLNACQLDFLTAAIPPTSGIGIWTITNAPIGSLTTIENPNNPVTTLLNIEVGTYELTWTVSNGPFAVGGCAPQSDIVNVIFTDVPPSAAYAGPDQELCDNTETFLSATPLAIGTGTWTQTAGTPVTIANPNNPNSLVLGLSSGVYQFTWTATNGGCTNSDSMGVTIFADPISAEAGDNQIISEFSSLTLGATPVTSGIGTWTQVSGPSTVTFIDENDPITEVAGKVVGTYEFRWTVSNGTCSNASDLVTIVILPISDLELTKNVSTPNVNVGDVVTFTISVFNNDASTINSDATGVNVEDVLPLGYSLVPGTVSNAGAFNLGTQTISWSNLNIASGATLNLTFDATVKASGSYTNSAQITGSDNLDPDSDPTTDSSVDDKGDGIADDDEDTEVVTIQSADLSLQKIVAPTTVSVGDTVTFTLTVANAGADTATNVQVLDLLPSSYTYQSDDSGGAYNALTGIWTVGSVTTGAPIVLNIVALVNTPTGTANEYLNIAEIIASDQADPDSTPNNDDGDQSEDDEDNAEITLEIADLQITKSVLPTSGSVGDRVTFTVLLENFGTGDATGIDVEDLLPTGFDIVSGTISNSGIYIVGNKSIVWNDLSLDNGLSRTLTYDAIVNDSGNYTNSVQITASDLPDPDSDPSTDATVDEDGDLDPDDDDEDTATFVIQSADLSLVKGISVASSATPNVGDTLSFEVIVTNNGPDAATGISVSDIIPSGYTLTGGTISNGGTLIGNEINWTSLNLANGNSITLSYDVVVNAPTGVADEYKNIAEVTGSDQYDPDSTPDNDDGDQDEDDEDNFTVTPQTSDLSINKAVSNSTPNVGDVVTFTITVSNAGSVSATGVNVQDIVPVGYSGITNISGGGIAIGNQIDWTGLSVALGTDTVSLTFDATVDAPTGTLNEYINGVEIIASDQYDPDSDPTTGSSVDDKGDGITDDDEATVGVTIQQSDLSLAKSIDNTSPNVGDTVTFTLTITNAGPDVATNVSVEDILPNGYTLVTVNNGGTSLGNTSTWTGLTVAANNGTAVLTYTATVNAPGVGISYTNAAQITRSDQYDPDSDPTTDAAVDEDGDLNGDDDDEDTITIVPAQADLSIVKGLVSGSATPNIGDTLEFELTITNAGPNDATGVSVEDVLPNGYTLGTVNNAGVALGNTANWTGLFVPASGSITVTYQANVNAPTGAIDEYLNIAQITGSDQYDPDSDPTTDATVDEDGDLNGDDDDEDTFVITPQTSDLSLDKTVVDVNGGTINVGDILTFTVAISNAGTTTATNVSIDDILPVGYSLVAGSIDNGGIFNAGDTTITWSGLNIPLTGASVTYQVTINAPTGALNEYRNIAEITSSDQYDPDSTPDNDDGDQSEDDEDNETVVPTQADLSLVKGISVASSATPNVGDTLSFEVIVTNNGPDAATGISVSDIIPSGYTLTGGTISNGGTLIGNEINWTSLNLANGNSITLSYDVVVNAPTGVADEYKNIAEVTGSDQYDPDSTPDNDDGDQDEDDEDNFTVTPQTSDLSINKAVSNSTPNVGDVVTFTITVSNAGSVAATGVNVQDIVPVGYSGITNISGGGIAIGNQIDWTGLSVALGTDTVSLTFDATVDAPTGTLNEYINGVEIIASDQYDPDSDPTTGSSVDDKGDGITDDDEATVGVTIQQSDLSLAKSIDNTSPNVGDTVTFTLTITNAGPDVATNVSVEDILPNGYTLVTVNNGGTSLGNTSTWTGLTVAANNGTAVLTYTATVNAPGVGISYTNVAQITGSDQYDPDSDPTTDATVDEDGDLNGDDDDEDTITIVPAQADLSLTKTVVDGDTTPLVDSEITFEIRVTNNGPDAATGVEVVDLLPSGYDFVLYSSTSGVYNETTGLWTLGTILSGESETLLIDVLVNGAGDYLNIAEVTASDVFDIDSSPNNDDGDQSEDDEDNAIVAPVASVADLSLTKDVVDGDTSPLIGSEITFILTVTNDGPQDATGVEVTDLLPSGYDFVLYSSTSGVYDETTGIWTIGNIDNGATETLLIDVLVNGAGDYLNIAEVTASDILDNDSVPNNDDGDQSEDDEANVLITPIAAMADLSVVKTVVDNDITPNVGDEITFQITVSNDGPDAATAVEVVDLLPQGFDFILYSSTSGLYDEASGLWTVGTIQSGSSQTLFVDVLVNAPTGAAGEYYNVAQITATDVVDPDSTPNNDDGDQSEDDEDGVFVMTETANLSLNKSVNNIDANVGEIITFTLQIDNGGENTATGVAIEDILPIGYSSITNITNGGILTGNTINWDNLNVPLGGLTITYQATVNPPTLQVDEYLNIAQVIASDQFDPNSSPNNDDGDQSEDDEDVTFINTPTTDIAVTKTVNNDNPLIDESTVFTITANNLGNLDATSVEILDVLPSGYEFTSFIATSGSYDESTGLWEIPLVAVGVTETLEITVKVLDNSDYVNTASLEYLDQIDSNDSNDSDTTGVIPVCLTIYNEFSPNNDGVNEVFYIDCINNYPDNSLEIYNRWGNVVYTKKGYDNTFDGTSNGRAVLYKEDKLPVGTYYYVLDLGDGSKKKSGWLYINR</sequence>
<feature type="domain" description="DUF11" evidence="3">
    <location>
        <begin position="1847"/>
        <end position="1965"/>
    </location>
</feature>
<feature type="domain" description="DUF11" evidence="3">
    <location>
        <begin position="2126"/>
        <end position="2235"/>
    </location>
</feature>
<keyword evidence="5" id="KW-1185">Reference proteome</keyword>
<evidence type="ECO:0000256" key="2">
    <source>
        <dbReference type="SAM" id="SignalP"/>
    </source>
</evidence>
<feature type="signal peptide" evidence="2">
    <location>
        <begin position="1"/>
        <end position="32"/>
    </location>
</feature>
<feature type="region of interest" description="Disordered" evidence="1">
    <location>
        <begin position="2368"/>
        <end position="2397"/>
    </location>
</feature>
<organism evidence="4 5">
    <name type="scientific">Flavivirga aquatica</name>
    <dbReference type="NCBI Taxonomy" id="1849968"/>
    <lineage>
        <taxon>Bacteria</taxon>
        <taxon>Pseudomonadati</taxon>
        <taxon>Bacteroidota</taxon>
        <taxon>Flavobacteriia</taxon>
        <taxon>Flavobacteriales</taxon>
        <taxon>Flavobacteriaceae</taxon>
        <taxon>Flavivirga</taxon>
    </lineage>
</organism>
<dbReference type="Pfam" id="PF13585">
    <property type="entry name" value="CHU_C"/>
    <property type="match status" value="1"/>
</dbReference>
<comment type="caution">
    <text evidence="4">The sequence shown here is derived from an EMBL/GenBank/DDBJ whole genome shotgun (WGS) entry which is preliminary data.</text>
</comment>
<feature type="compositionally biased region" description="Low complexity" evidence="1">
    <location>
        <begin position="3472"/>
        <end position="3482"/>
    </location>
</feature>
<feature type="domain" description="DUF11" evidence="3">
    <location>
        <begin position="1985"/>
        <end position="2096"/>
    </location>
</feature>
<dbReference type="PANTHER" id="PTHR34819">
    <property type="entry name" value="LARGE CYSTEINE-RICH PERIPLASMIC PROTEIN OMCB"/>
    <property type="match status" value="1"/>
</dbReference>
<name>A0A1E5T903_9FLAO</name>
<feature type="chain" id="PRO_5009186153" description="DUF11 domain-containing protein" evidence="2">
    <location>
        <begin position="33"/>
        <end position="3714"/>
    </location>
</feature>
<dbReference type="Pfam" id="PF01345">
    <property type="entry name" value="DUF11"/>
    <property type="match status" value="16"/>
</dbReference>
<evidence type="ECO:0000313" key="4">
    <source>
        <dbReference type="EMBL" id="OEK07787.1"/>
    </source>
</evidence>
<dbReference type="NCBIfam" id="TIGR01451">
    <property type="entry name" value="B_ant_repeat"/>
    <property type="match status" value="16"/>
</dbReference>
<evidence type="ECO:0000313" key="5">
    <source>
        <dbReference type="Proteomes" id="UP000095713"/>
    </source>
</evidence>
<gene>
    <name evidence="4" type="ORF">A8C32_14960</name>
</gene>
<feature type="region of interest" description="Disordered" evidence="1">
    <location>
        <begin position="3472"/>
        <end position="3494"/>
    </location>
</feature>
<dbReference type="InterPro" id="IPR026341">
    <property type="entry name" value="T9SS_type_B"/>
</dbReference>
<evidence type="ECO:0000259" key="3">
    <source>
        <dbReference type="Pfam" id="PF01345"/>
    </source>
</evidence>
<feature type="region of interest" description="Disordered" evidence="1">
    <location>
        <begin position="2512"/>
        <end position="2543"/>
    </location>
</feature>
<dbReference type="InterPro" id="IPR051172">
    <property type="entry name" value="Chlamydia_OmcB"/>
</dbReference>
<feature type="region of interest" description="Disordered" evidence="1">
    <location>
        <begin position="1531"/>
        <end position="1563"/>
    </location>
</feature>
<dbReference type="InterPro" id="IPR047589">
    <property type="entry name" value="DUF11_rpt"/>
</dbReference>
<dbReference type="EMBL" id="MDJD01000043">
    <property type="protein sequence ID" value="OEK07787.1"/>
    <property type="molecule type" value="Genomic_DNA"/>
</dbReference>
<dbReference type="OrthoDB" id="9805017at2"/>
<accession>A0A1E5T903</accession>
<dbReference type="Gene3D" id="2.60.40.3080">
    <property type="match status" value="3"/>
</dbReference>
<feature type="domain" description="DUF11" evidence="3">
    <location>
        <begin position="1574"/>
        <end position="1687"/>
    </location>
</feature>
<evidence type="ECO:0000256" key="1">
    <source>
        <dbReference type="SAM" id="MobiDB-lite"/>
    </source>
</evidence>
<dbReference type="STRING" id="1849968.A8C32_14960"/>